<reference evidence="2 3" key="1">
    <citation type="journal article" date="2007" name="Science">
        <title>Sea anemone genome reveals ancestral eumetazoan gene repertoire and genomic organization.</title>
        <authorList>
            <person name="Putnam N.H."/>
            <person name="Srivastava M."/>
            <person name="Hellsten U."/>
            <person name="Dirks B."/>
            <person name="Chapman J."/>
            <person name="Salamov A."/>
            <person name="Terry A."/>
            <person name="Shapiro H."/>
            <person name="Lindquist E."/>
            <person name="Kapitonov V.V."/>
            <person name="Jurka J."/>
            <person name="Genikhovich G."/>
            <person name="Grigoriev I.V."/>
            <person name="Lucas S.M."/>
            <person name="Steele R.E."/>
            <person name="Finnerty J.R."/>
            <person name="Technau U."/>
            <person name="Martindale M.Q."/>
            <person name="Rokhsar D.S."/>
        </authorList>
    </citation>
    <scope>NUCLEOTIDE SEQUENCE [LARGE SCALE GENOMIC DNA]</scope>
    <source>
        <strain evidence="3">CH2 X CH6</strain>
    </source>
</reference>
<dbReference type="EMBL" id="DS469562">
    <property type="protein sequence ID" value="EDO42626.1"/>
    <property type="molecule type" value="Genomic_DNA"/>
</dbReference>
<accession>A7S0Z3</accession>
<protein>
    <submittedName>
        <fullName evidence="2">Uncharacterized protein</fullName>
    </submittedName>
</protein>
<dbReference type="InParanoid" id="A7S0Z3"/>
<feature type="transmembrane region" description="Helical" evidence="1">
    <location>
        <begin position="43"/>
        <end position="64"/>
    </location>
</feature>
<evidence type="ECO:0000313" key="3">
    <source>
        <dbReference type="Proteomes" id="UP000001593"/>
    </source>
</evidence>
<gene>
    <name evidence="2" type="ORF">NEMVEDRAFT_v1g242081</name>
</gene>
<evidence type="ECO:0000256" key="1">
    <source>
        <dbReference type="SAM" id="Phobius"/>
    </source>
</evidence>
<name>A7S0Z3_NEMVE</name>
<keyword evidence="1" id="KW-0812">Transmembrane</keyword>
<dbReference type="HOGENOM" id="CLU_2226293_0_0_1"/>
<proteinExistence type="predicted"/>
<dbReference type="AlphaFoldDB" id="A7S0Z3"/>
<keyword evidence="1" id="KW-1133">Transmembrane helix</keyword>
<dbReference type="Proteomes" id="UP000001593">
    <property type="component" value="Unassembled WGS sequence"/>
</dbReference>
<organism evidence="2 3">
    <name type="scientific">Nematostella vectensis</name>
    <name type="common">Starlet sea anemone</name>
    <dbReference type="NCBI Taxonomy" id="45351"/>
    <lineage>
        <taxon>Eukaryota</taxon>
        <taxon>Metazoa</taxon>
        <taxon>Cnidaria</taxon>
        <taxon>Anthozoa</taxon>
        <taxon>Hexacorallia</taxon>
        <taxon>Actiniaria</taxon>
        <taxon>Edwardsiidae</taxon>
        <taxon>Nematostella</taxon>
    </lineage>
</organism>
<keyword evidence="3" id="KW-1185">Reference proteome</keyword>
<evidence type="ECO:0000313" key="2">
    <source>
        <dbReference type="EMBL" id="EDO42626.1"/>
    </source>
</evidence>
<sequence>MATLDGPFVEKKTIHAMPNSTSRVDVGPPERVRGRESISPVELWIGIGLVVFIVIAVFIACVVLKCRERVRRDPIGARIGNLEIPYRDVDRQNEDEDDNEYDGAIM</sequence>
<keyword evidence="1" id="KW-0472">Membrane</keyword>